<evidence type="ECO:0000256" key="1">
    <source>
        <dbReference type="SAM" id="MobiDB-lite"/>
    </source>
</evidence>
<dbReference type="OrthoDB" id="7918484at2"/>
<dbReference type="PANTHER" id="PTHR43649:SF11">
    <property type="entry name" value="ABC TRANSPORTER SUBSTRATE-BINDING PROTEIN YESO-RELATED"/>
    <property type="match status" value="1"/>
</dbReference>
<keyword evidence="2" id="KW-0732">Signal</keyword>
<dbReference type="InterPro" id="IPR050490">
    <property type="entry name" value="Bact_solute-bd_prot1"/>
</dbReference>
<keyword evidence="4" id="KW-1185">Reference proteome</keyword>
<feature type="region of interest" description="Disordered" evidence="1">
    <location>
        <begin position="25"/>
        <end position="52"/>
    </location>
</feature>
<evidence type="ECO:0000313" key="3">
    <source>
        <dbReference type="EMBL" id="TDF97729.1"/>
    </source>
</evidence>
<feature type="chain" id="PRO_5039105641" evidence="2">
    <location>
        <begin position="18"/>
        <end position="454"/>
    </location>
</feature>
<reference evidence="3 4" key="1">
    <citation type="submission" date="2019-03" db="EMBL/GenBank/DDBJ databases">
        <title>This is whole genome sequence of Paenibacillus sp MS74 strain.</title>
        <authorList>
            <person name="Trinh H.N."/>
        </authorList>
    </citation>
    <scope>NUCLEOTIDE SEQUENCE [LARGE SCALE GENOMIC DNA]</scope>
    <source>
        <strain evidence="3 4">MS74</strain>
    </source>
</reference>
<sequence length="454" mass="50052">MKKALTMTLFASLLLSAAGCGGGAGSTVGSPESGSPPAADSKANPAAPADANASKAPVKLRIAWWGGQARHDYTLKVIDMYQQKYPNVKIEPEYASFDDYWKKLAPQAAANDLPDMIQMDLSYLSQYGGRGLLEELRAYTKNNKIDVSAVSPNTLASGEYNGKLYQITLGINALGATVDPELAKKAGASVPDKDWTWDDMEALGKQLKANGKLLMDYMRYDVYFPYYLRTVDQKMYAADGASLGYADDKPFIDYYKRYQRWYDAGYLLPLDKLAQKKFTPEDDEMVLGNSFGSFAWSNQYVAWNSAAKRPTELIPIPGPNGNKGLYLKASMGFSITKNSKQKEEAAKFISFFVNDIEANRIIKGERGVPISSKVKEALKPVLKPEESKVFDYVAWAEANSSPGDPPNPIGSVEVEKLLKDISEQILYKKIAVEDAAVKFRKEANAILAQNRTLP</sequence>
<gene>
    <name evidence="3" type="ORF">E1757_14130</name>
</gene>
<feature type="compositionally biased region" description="Low complexity" evidence="1">
    <location>
        <begin position="36"/>
        <end position="52"/>
    </location>
</feature>
<dbReference type="SUPFAM" id="SSF53850">
    <property type="entry name" value="Periplasmic binding protein-like II"/>
    <property type="match status" value="1"/>
</dbReference>
<accession>A0A4R5KPS9</accession>
<proteinExistence type="predicted"/>
<organism evidence="3 4">
    <name type="scientific">Paenibacillus piri</name>
    <dbReference type="NCBI Taxonomy" id="2547395"/>
    <lineage>
        <taxon>Bacteria</taxon>
        <taxon>Bacillati</taxon>
        <taxon>Bacillota</taxon>
        <taxon>Bacilli</taxon>
        <taxon>Bacillales</taxon>
        <taxon>Paenibacillaceae</taxon>
        <taxon>Paenibacillus</taxon>
    </lineage>
</organism>
<dbReference type="PANTHER" id="PTHR43649">
    <property type="entry name" value="ARABINOSE-BINDING PROTEIN-RELATED"/>
    <property type="match status" value="1"/>
</dbReference>
<dbReference type="InterPro" id="IPR006059">
    <property type="entry name" value="SBP"/>
</dbReference>
<name>A0A4R5KPS9_9BACL</name>
<dbReference type="RefSeq" id="WP_133229072.1">
    <property type="nucleotide sequence ID" value="NZ_SMRT01000005.1"/>
</dbReference>
<evidence type="ECO:0000313" key="4">
    <source>
        <dbReference type="Proteomes" id="UP000295636"/>
    </source>
</evidence>
<evidence type="ECO:0000256" key="2">
    <source>
        <dbReference type="SAM" id="SignalP"/>
    </source>
</evidence>
<protein>
    <submittedName>
        <fullName evidence="3">Carbohydrate ABC transporter substrate-binding protein</fullName>
    </submittedName>
</protein>
<dbReference type="PROSITE" id="PS51257">
    <property type="entry name" value="PROKAR_LIPOPROTEIN"/>
    <property type="match status" value="1"/>
</dbReference>
<dbReference type="Proteomes" id="UP000295636">
    <property type="component" value="Unassembled WGS sequence"/>
</dbReference>
<dbReference type="Pfam" id="PF13416">
    <property type="entry name" value="SBP_bac_8"/>
    <property type="match status" value="1"/>
</dbReference>
<comment type="caution">
    <text evidence="3">The sequence shown here is derived from an EMBL/GenBank/DDBJ whole genome shotgun (WGS) entry which is preliminary data.</text>
</comment>
<feature type="signal peptide" evidence="2">
    <location>
        <begin position="1"/>
        <end position="17"/>
    </location>
</feature>
<dbReference type="EMBL" id="SMRT01000005">
    <property type="protein sequence ID" value="TDF97729.1"/>
    <property type="molecule type" value="Genomic_DNA"/>
</dbReference>
<dbReference type="Gene3D" id="3.40.190.10">
    <property type="entry name" value="Periplasmic binding protein-like II"/>
    <property type="match status" value="2"/>
</dbReference>
<dbReference type="AlphaFoldDB" id="A0A4R5KPS9"/>